<dbReference type="Proteomes" id="UP000238605">
    <property type="component" value="Unassembled WGS sequence"/>
</dbReference>
<dbReference type="InterPro" id="IPR025060">
    <property type="entry name" value="DUF3999"/>
</dbReference>
<evidence type="ECO:0000313" key="3">
    <source>
        <dbReference type="EMBL" id="PPE65445.1"/>
    </source>
</evidence>
<sequence>MTLFQRWTLATAAWAWALAACAAPTAQAPLSLTAGEGLQRVEIPLELLRASTRDGWADLQVLNAQGEVVPQAWALPPPIQERERSAPLPRFAWPDASPGDRGDAGVQVQVDAQGAIVRIQGPSTTAAEGPASGRWLLDLGPDAHRSAEWLAALELAWEAPREGSHLRARVESSADLKQWQPVTDAALLDVPGVGGAPGERLVQRRIEWPSSAPALRYLRLSLQPPAPLSGVQALWRTREASPATATTPLRFEPEAGTTPPRAWSLDLGGAVPLQELRLMLPQRNSVASLVLEQRTDDKTPWRAVARFTAYRLDRDGQEWRSPPVRWTAPPARHWRLRLDERSPALGTDALEATAVWTPPQRVFAARGEPPFRLVAGGPVVEPLALPQLLPAYEAGLEYRLPQAVAGEVSLTPAVPLGWRERLVQATAADWRRWALWAVLALAVIVLAVLARRLMRDIQPPSQGS</sequence>
<keyword evidence="1" id="KW-0472">Membrane</keyword>
<dbReference type="RefSeq" id="WP_104303440.1">
    <property type="nucleotide sequence ID" value="NZ_PSNX01000014.1"/>
</dbReference>
<organism evidence="3 4">
    <name type="scientific">Caldimonas caldifontis</name>
    <dbReference type="NCBI Taxonomy" id="1452508"/>
    <lineage>
        <taxon>Bacteria</taxon>
        <taxon>Pseudomonadati</taxon>
        <taxon>Pseudomonadota</taxon>
        <taxon>Betaproteobacteria</taxon>
        <taxon>Burkholderiales</taxon>
        <taxon>Sphaerotilaceae</taxon>
        <taxon>Caldimonas</taxon>
    </lineage>
</organism>
<dbReference type="EMBL" id="PSNX01000014">
    <property type="protein sequence ID" value="PPE65445.1"/>
    <property type="molecule type" value="Genomic_DNA"/>
</dbReference>
<dbReference type="AlphaFoldDB" id="A0A2S5SRS5"/>
<evidence type="ECO:0000256" key="2">
    <source>
        <dbReference type="SAM" id="SignalP"/>
    </source>
</evidence>
<feature type="chain" id="PRO_5015616574" description="DUF3999 domain-containing protein" evidence="2">
    <location>
        <begin position="23"/>
        <end position="464"/>
    </location>
</feature>
<evidence type="ECO:0000256" key="1">
    <source>
        <dbReference type="SAM" id="Phobius"/>
    </source>
</evidence>
<gene>
    <name evidence="3" type="ORF">C1704_14415</name>
</gene>
<keyword evidence="1" id="KW-0812">Transmembrane</keyword>
<dbReference type="PROSITE" id="PS51257">
    <property type="entry name" value="PROKAR_LIPOPROTEIN"/>
    <property type="match status" value="1"/>
</dbReference>
<keyword evidence="1" id="KW-1133">Transmembrane helix</keyword>
<accession>A0A2S5SRS5</accession>
<evidence type="ECO:0000313" key="4">
    <source>
        <dbReference type="Proteomes" id="UP000238605"/>
    </source>
</evidence>
<protein>
    <recommendedName>
        <fullName evidence="5">DUF3999 domain-containing protein</fullName>
    </recommendedName>
</protein>
<proteinExistence type="predicted"/>
<dbReference type="Pfam" id="PF13163">
    <property type="entry name" value="DUF3999"/>
    <property type="match status" value="1"/>
</dbReference>
<keyword evidence="4" id="KW-1185">Reference proteome</keyword>
<feature type="transmembrane region" description="Helical" evidence="1">
    <location>
        <begin position="433"/>
        <end position="450"/>
    </location>
</feature>
<keyword evidence="2" id="KW-0732">Signal</keyword>
<evidence type="ECO:0008006" key="5">
    <source>
        <dbReference type="Google" id="ProtNLM"/>
    </source>
</evidence>
<comment type="caution">
    <text evidence="3">The sequence shown here is derived from an EMBL/GenBank/DDBJ whole genome shotgun (WGS) entry which is preliminary data.</text>
</comment>
<feature type="signal peptide" evidence="2">
    <location>
        <begin position="1"/>
        <end position="22"/>
    </location>
</feature>
<dbReference type="OrthoDB" id="5405606at2"/>
<name>A0A2S5SRS5_9BURK</name>
<reference evidence="3 4" key="1">
    <citation type="submission" date="2018-02" db="EMBL/GenBank/DDBJ databases">
        <title>Reclassifiation of [Polyangium] brachysporum DSM 7029 as Guopingzhaonella breviflexa gen. nov., sp. nov., a member of the family Comamonadaceae.</title>
        <authorList>
            <person name="Tang B."/>
        </authorList>
    </citation>
    <scope>NUCLEOTIDE SEQUENCE [LARGE SCALE GENOMIC DNA]</scope>
    <source>
        <strain evidence="3 4">BCRC 80649</strain>
    </source>
</reference>